<feature type="domain" description="TIR" evidence="1">
    <location>
        <begin position="1"/>
        <end position="116"/>
    </location>
</feature>
<dbReference type="SUPFAM" id="SSF52200">
    <property type="entry name" value="Toll/Interleukin receptor TIR domain"/>
    <property type="match status" value="1"/>
</dbReference>
<gene>
    <name evidence="2" type="ORF">CVLEPA_LOCUS15640</name>
</gene>
<dbReference type="PANTHER" id="PTHR46270">
    <property type="entry name" value="ARMADILLO-TYPE FOLD-RELATED"/>
    <property type="match status" value="1"/>
</dbReference>
<dbReference type="EMBL" id="CAWYQH010000098">
    <property type="protein sequence ID" value="CAK8684661.1"/>
    <property type="molecule type" value="Genomic_DNA"/>
</dbReference>
<comment type="caution">
    <text evidence="2">The sequence shown here is derived from an EMBL/GenBank/DDBJ whole genome shotgun (WGS) entry which is preliminary data.</text>
</comment>
<dbReference type="InterPro" id="IPR000157">
    <property type="entry name" value="TIR_dom"/>
</dbReference>
<evidence type="ECO:0000313" key="2">
    <source>
        <dbReference type="EMBL" id="CAK8684661.1"/>
    </source>
</evidence>
<organism evidence="2 3">
    <name type="scientific">Clavelina lepadiformis</name>
    <name type="common">Light-bulb sea squirt</name>
    <name type="synonym">Ascidia lepadiformis</name>
    <dbReference type="NCBI Taxonomy" id="159417"/>
    <lineage>
        <taxon>Eukaryota</taxon>
        <taxon>Metazoa</taxon>
        <taxon>Chordata</taxon>
        <taxon>Tunicata</taxon>
        <taxon>Ascidiacea</taxon>
        <taxon>Aplousobranchia</taxon>
        <taxon>Clavelinidae</taxon>
        <taxon>Clavelina</taxon>
    </lineage>
</organism>
<name>A0ABP0G1G3_CLALP</name>
<sequence>MISYNWNDSKQLADKIYDRLVGAGYEIWMDKGQLKGNIYQKMAEGVNNAHLVLMFTTTNYEKSQHCQREASLAADKGKHVIPIRVQQGYEPDGWLSILAAGRFYHDFSKGTFEDNFIGLVDEIKSIDGIEGTKKVEAKLRQMNIQSTSGLLRSAGGPSRILSIGGKYTMQKVLEVVNVSGSPSRKYPVWLLLHIVTAKRGVQLHCLLYRNLKFGDFS</sequence>
<dbReference type="PANTHER" id="PTHR46270:SF2">
    <property type="entry name" value="TIR DOMAIN-CONTAINING PROTEIN"/>
    <property type="match status" value="1"/>
</dbReference>
<accession>A0ABP0G1G3</accession>
<dbReference type="InterPro" id="IPR035897">
    <property type="entry name" value="Toll_tir_struct_dom_sf"/>
</dbReference>
<keyword evidence="3" id="KW-1185">Reference proteome</keyword>
<evidence type="ECO:0000313" key="3">
    <source>
        <dbReference type="Proteomes" id="UP001642483"/>
    </source>
</evidence>
<protein>
    <recommendedName>
        <fullName evidence="1">TIR domain-containing protein</fullName>
    </recommendedName>
</protein>
<proteinExistence type="predicted"/>
<evidence type="ECO:0000259" key="1">
    <source>
        <dbReference type="Pfam" id="PF13676"/>
    </source>
</evidence>
<dbReference type="Gene3D" id="3.40.50.10140">
    <property type="entry name" value="Toll/interleukin-1 receptor homology (TIR) domain"/>
    <property type="match status" value="1"/>
</dbReference>
<reference evidence="2 3" key="1">
    <citation type="submission" date="2024-02" db="EMBL/GenBank/DDBJ databases">
        <authorList>
            <person name="Daric V."/>
            <person name="Darras S."/>
        </authorList>
    </citation>
    <scope>NUCLEOTIDE SEQUENCE [LARGE SCALE GENOMIC DNA]</scope>
</reference>
<dbReference type="Pfam" id="PF13676">
    <property type="entry name" value="TIR_2"/>
    <property type="match status" value="1"/>
</dbReference>
<dbReference type="Proteomes" id="UP001642483">
    <property type="component" value="Unassembled WGS sequence"/>
</dbReference>